<dbReference type="PANTHER" id="PTHR44119:SF7">
    <property type="entry name" value="MAGNESIUM CHELATASE SUBUNIT"/>
    <property type="match status" value="1"/>
</dbReference>
<dbReference type="InterPro" id="IPR011953">
    <property type="entry name" value="Cobalto_CobN"/>
</dbReference>
<evidence type="ECO:0000256" key="1">
    <source>
        <dbReference type="ARBA" id="ARBA00010851"/>
    </source>
</evidence>
<organism evidence="3">
    <name type="scientific">hydrocarbon metagenome</name>
    <dbReference type="NCBI Taxonomy" id="938273"/>
    <lineage>
        <taxon>unclassified sequences</taxon>
        <taxon>metagenomes</taxon>
        <taxon>ecological metagenomes</taxon>
    </lineage>
</organism>
<dbReference type="NCBIfam" id="TIGR02257">
    <property type="entry name" value="cobalto_cobN"/>
    <property type="match status" value="1"/>
</dbReference>
<dbReference type="PANTHER" id="PTHR44119">
    <property type="entry name" value="MAGNESIUM-CHELATASE SUBUNIT CHLH, CHLOROPLASTIC"/>
    <property type="match status" value="1"/>
</dbReference>
<evidence type="ECO:0000313" key="3">
    <source>
        <dbReference type="EMBL" id="KUG18639.1"/>
    </source>
</evidence>
<protein>
    <submittedName>
        <fullName evidence="3">Cobn component of cobalt chelatase involved in b12 biosynthesis</fullName>
    </submittedName>
</protein>
<evidence type="ECO:0000259" key="2">
    <source>
        <dbReference type="Pfam" id="PF02514"/>
    </source>
</evidence>
<dbReference type="GO" id="GO:0051116">
    <property type="term" value="F:cobaltochelatase activity"/>
    <property type="evidence" value="ECO:0007669"/>
    <property type="project" value="InterPro"/>
</dbReference>
<dbReference type="NCBIfam" id="TIGR02025">
    <property type="entry name" value="BchH"/>
    <property type="match status" value="1"/>
</dbReference>
<proteinExistence type="inferred from homology"/>
<comment type="similarity">
    <text evidence="1">Belongs to the Mg-chelatase subunit H family.</text>
</comment>
<dbReference type="EMBL" id="LNQE01001370">
    <property type="protein sequence ID" value="KUG18639.1"/>
    <property type="molecule type" value="Genomic_DNA"/>
</dbReference>
<feature type="domain" description="CobN/magnesium chelatase" evidence="2">
    <location>
        <begin position="145"/>
        <end position="1257"/>
    </location>
</feature>
<accession>A0A0W8FCN0</accession>
<dbReference type="GO" id="GO:0015995">
    <property type="term" value="P:chlorophyll biosynthetic process"/>
    <property type="evidence" value="ECO:0007669"/>
    <property type="project" value="InterPro"/>
</dbReference>
<reference evidence="3" key="1">
    <citation type="journal article" date="2015" name="Proc. Natl. Acad. Sci. U.S.A.">
        <title>Networks of energetic and metabolic interactions define dynamics in microbial communities.</title>
        <authorList>
            <person name="Embree M."/>
            <person name="Liu J.K."/>
            <person name="Al-Bassam M.M."/>
            <person name="Zengler K."/>
        </authorList>
    </citation>
    <scope>NUCLEOTIDE SEQUENCE</scope>
</reference>
<dbReference type="InterPro" id="IPR003672">
    <property type="entry name" value="CobN/Mg_chltase"/>
</dbReference>
<dbReference type="InterPro" id="IPR011771">
    <property type="entry name" value="BchH"/>
</dbReference>
<comment type="caution">
    <text evidence="3">The sequence shown here is derived from an EMBL/GenBank/DDBJ whole genome shotgun (WGS) entry which is preliminary data.</text>
</comment>
<dbReference type="GO" id="GO:0009236">
    <property type="term" value="P:cobalamin biosynthetic process"/>
    <property type="evidence" value="ECO:0007669"/>
    <property type="project" value="InterPro"/>
</dbReference>
<dbReference type="Pfam" id="PF02514">
    <property type="entry name" value="CobN-Mg_chel"/>
    <property type="match status" value="1"/>
</dbReference>
<sequence length="1277" mass="144711">MGKSTSHGCTGFKISNDNRDKNGDVNMKKIKIAYISTTGLDVFPLITALEELETEKGDVAEVILRSKDDLADPKTMDDFMSFAVGSDLAILSLHGGKAILGSFDEIAGRLRDANVPMYAQDTSKLDPELMSISTVGRDVHTSIFRYLAYGGKDNSKNLLLYCLNQFLGTSYEVGEPKRPPWEGIYHPDFGYIATLDEYFRKNYKEGRPIIGLWFYNGFWQADNLRFVDSLIREIERRDANVIPVFLYSLKDVELGTKGAEWVIDNYFMKDGQPVIDALISTLMFSLTMKPRDEEKLFDKPFFEKLGVPVIKAILTYNTEEEWRESFQGLNPMDVSMSIAMPEFDGMLIAVPVAAKKTTETDALTGAKLTRFEPIDERVRKVVSLTLNWAKLRHIPNQEKRVAIIFHNYPPRNDRIGTAFGLDSPVSVYNILRDLEGEGYRLESLPESGQVLIESMIARVTNDRRWSSPEMMAEKAIDLVSEEQYRKWFEELPGAIQEKMVKSWGKPPGELFAYQGELIIPGISNGNIFIGLQPPRGFLENPEAIYHSPDLPIPHHYYAYYRWIRDVFRADLVMHIGKHGSLEWLPGKSAGLSESCFPDIAISDLPNIYPYIINNPGEGTQAKRRSYCCIIDHLIPVMHNADIYDEMAELEVMLHDYTHAASEDPAKLPTQRKMIWEKVCEAKLDHDLETDEETAFSDFDSFLERLHGYLHEIADTQIRDGLHIFGEPPEGSRLEEFLVALTRLKNGKVPSLREALVHLQGFDYDHLLECRGKLLDGERSGGHIIEEVHELSLKIMKRFHEAGFSVDDIPSVLLEIVGRTDPDVEAVLRYIGMTLVPNIASTTNELTNTLVACRGGFVPPGPSGAPTRGMADILPTGRNFYSVDPLAIPSQAAWKVGIAQAEALLDRYLKEEGKYPENVGIIVWGTPIMRTKGDDVAEILYLMGVRPVWEPRSGRVTGLELIPLQDLNRPRIDVTLRISGFFRDAFPNIVTLLDEAVELVASLREPPESNYLARHVAEEIAEKVGQGIDFEKAKEEACYRIFGCRPGAYGAGVCDAIDSKNWKDEHDLAEIYITWGGYAYGKKNYGITVPEQFRRRLGQLDLTVKNEDSREWDMLDGDDFYSFHGGMIAAVKSIKGELPKSYCGDSSDPERVKIRNTVEETKHIFRARILNPKWIESMKRHGYKGAGDMSRMVDIAFGWDATAEVLEDWMYEELANRYALDEKMQEWLKDVNPHALLNISERLLEAIDRNMWNATDEMKQKLREVYLEIEGMIEDDSA</sequence>
<gene>
    <name evidence="3" type="ORF">ASZ90_011661</name>
</gene>
<name>A0A0W8FCN0_9ZZZZ</name>
<dbReference type="GO" id="GO:0016851">
    <property type="term" value="F:magnesium chelatase activity"/>
    <property type="evidence" value="ECO:0007669"/>
    <property type="project" value="InterPro"/>
</dbReference>
<dbReference type="AlphaFoldDB" id="A0A0W8FCN0"/>
<dbReference type="CDD" id="cd10150">
    <property type="entry name" value="CobN_like"/>
    <property type="match status" value="1"/>
</dbReference>